<proteinExistence type="predicted"/>
<dbReference type="InterPro" id="IPR046214">
    <property type="entry name" value="DUF6247"/>
</dbReference>
<gene>
    <name evidence="1" type="ORF">Sxan_55120</name>
</gene>
<dbReference type="EMBL" id="BNEE01000006">
    <property type="protein sequence ID" value="GHI88148.1"/>
    <property type="molecule type" value="Genomic_DNA"/>
</dbReference>
<evidence type="ECO:0000313" key="1">
    <source>
        <dbReference type="EMBL" id="GHI88148.1"/>
    </source>
</evidence>
<dbReference type="RefSeq" id="WP_031145123.1">
    <property type="nucleotide sequence ID" value="NZ_BNEE01000006.1"/>
</dbReference>
<keyword evidence="2" id="KW-1185">Reference proteome</keyword>
<reference evidence="1" key="1">
    <citation type="submission" date="2020-09" db="EMBL/GenBank/DDBJ databases">
        <title>Whole genome shotgun sequence of Streptomyces xanthophaeus NBRC 12829.</title>
        <authorList>
            <person name="Komaki H."/>
            <person name="Tamura T."/>
        </authorList>
    </citation>
    <scope>NUCLEOTIDE SEQUENCE</scope>
    <source>
        <strain evidence="1">NBRC 12829</strain>
    </source>
</reference>
<sequence length="115" mass="12536">MTTATPAPGESVPPMPEYTPKALRAAIAAHAPALLPDFDAAWRRQIADAYDIGPVPAFMARWWGEYALARDPRLDHHVTGLEARAADATDAETARKLLEEASRIRHELRGLEPGA</sequence>
<dbReference type="Pfam" id="PF19760">
    <property type="entry name" value="DUF6247"/>
    <property type="match status" value="1"/>
</dbReference>
<accession>A0A919H7Q5</accession>
<name>A0A919H7Q5_9ACTN</name>
<dbReference type="OrthoDB" id="3431428at2"/>
<protein>
    <submittedName>
        <fullName evidence="1">Uncharacterized protein</fullName>
    </submittedName>
</protein>
<organism evidence="1 2">
    <name type="scientific">Streptomyces xanthophaeus</name>
    <dbReference type="NCBI Taxonomy" id="67385"/>
    <lineage>
        <taxon>Bacteria</taxon>
        <taxon>Bacillati</taxon>
        <taxon>Actinomycetota</taxon>
        <taxon>Actinomycetes</taxon>
        <taxon>Kitasatosporales</taxon>
        <taxon>Streptomycetaceae</taxon>
        <taxon>Streptomyces</taxon>
    </lineage>
</organism>
<dbReference type="Proteomes" id="UP000600026">
    <property type="component" value="Unassembled WGS sequence"/>
</dbReference>
<evidence type="ECO:0000313" key="2">
    <source>
        <dbReference type="Proteomes" id="UP000600026"/>
    </source>
</evidence>
<comment type="caution">
    <text evidence="1">The sequence shown here is derived from an EMBL/GenBank/DDBJ whole genome shotgun (WGS) entry which is preliminary data.</text>
</comment>
<dbReference type="AlphaFoldDB" id="A0A919H7Q5"/>